<dbReference type="EMBL" id="AP014548">
    <property type="protein sequence ID" value="BAO56565.1"/>
    <property type="molecule type" value="Genomic_DNA"/>
</dbReference>
<dbReference type="KEGG" id="nmf:NMS_2556"/>
<keyword evidence="1" id="KW-0472">Membrane</keyword>
<dbReference type="RefSeq" id="WP_316931171.1">
    <property type="nucleotide sequence ID" value="NZ_AP014548.1"/>
</dbReference>
<keyword evidence="1" id="KW-0812">Transmembrane</keyword>
<sequence length="73" mass="8478">MLLPLPLLKDPMFSQGQIIFAIVFFVAFVILITFMYGKDKLLHRKNYKGVKWILVGFLAFFLLLLAIKFGLKQ</sequence>
<accession>W8VSW3</accession>
<evidence type="ECO:0000313" key="2">
    <source>
        <dbReference type="EMBL" id="BAO56565.1"/>
    </source>
</evidence>
<keyword evidence="1" id="KW-1133">Transmembrane helix</keyword>
<name>W8VSW3_9FLAO</name>
<keyword evidence="3" id="KW-1185">Reference proteome</keyword>
<feature type="transmembrane region" description="Helical" evidence="1">
    <location>
        <begin position="49"/>
        <end position="71"/>
    </location>
</feature>
<dbReference type="AlphaFoldDB" id="W8VSW3"/>
<dbReference type="HOGENOM" id="CLU_199073_0_0_10"/>
<dbReference type="Proteomes" id="UP000031760">
    <property type="component" value="Chromosome"/>
</dbReference>
<gene>
    <name evidence="2" type="ORF">NMS_2556</name>
</gene>
<proteinExistence type="predicted"/>
<evidence type="ECO:0000313" key="3">
    <source>
        <dbReference type="Proteomes" id="UP000031760"/>
    </source>
</evidence>
<dbReference type="STRING" id="1454201.NMS_2556"/>
<evidence type="ECO:0000256" key="1">
    <source>
        <dbReference type="SAM" id="Phobius"/>
    </source>
</evidence>
<organism evidence="2 3">
    <name type="scientific">Nonlabens marinus S1-08</name>
    <dbReference type="NCBI Taxonomy" id="1454201"/>
    <lineage>
        <taxon>Bacteria</taxon>
        <taxon>Pseudomonadati</taxon>
        <taxon>Bacteroidota</taxon>
        <taxon>Flavobacteriia</taxon>
        <taxon>Flavobacteriales</taxon>
        <taxon>Flavobacteriaceae</taxon>
        <taxon>Nonlabens</taxon>
    </lineage>
</organism>
<reference evidence="2 3" key="1">
    <citation type="journal article" date="2014" name="Proc. Natl. Acad. Sci. U.S.A.">
        <title>Functional characterization of flavobacteria rhodopsins reveals a unique class of light-driven chloride pump in bacteria.</title>
        <authorList>
            <person name="Yoshizawa S."/>
            <person name="Kumagai Y."/>
            <person name="Kim H."/>
            <person name="Ogura Y."/>
            <person name="Hayashi T."/>
            <person name="Iwasaki W."/>
            <person name="DeLong E.F."/>
            <person name="Kogure K."/>
        </authorList>
    </citation>
    <scope>NUCLEOTIDE SEQUENCE [LARGE SCALE GENOMIC DNA]</scope>
    <source>
        <strain evidence="2 3">S1-08</strain>
    </source>
</reference>
<protein>
    <submittedName>
        <fullName evidence="2">Uncharacterized protein</fullName>
    </submittedName>
</protein>
<feature type="transmembrane region" description="Helical" evidence="1">
    <location>
        <begin position="12"/>
        <end position="37"/>
    </location>
</feature>